<evidence type="ECO:0000313" key="2">
    <source>
        <dbReference type="Proteomes" id="UP000321617"/>
    </source>
</evidence>
<accession>A0A562URH5</accession>
<dbReference type="AlphaFoldDB" id="A0A562URH5"/>
<protein>
    <submittedName>
        <fullName evidence="1">Uncharacterized protein</fullName>
    </submittedName>
</protein>
<dbReference type="RefSeq" id="WP_147142543.1">
    <property type="nucleotide sequence ID" value="NZ_BAABIJ010000004.1"/>
</dbReference>
<comment type="caution">
    <text evidence="1">The sequence shown here is derived from an EMBL/GenBank/DDBJ whole genome shotgun (WGS) entry which is preliminary data.</text>
</comment>
<proteinExistence type="predicted"/>
<dbReference type="Proteomes" id="UP000321617">
    <property type="component" value="Unassembled WGS sequence"/>
</dbReference>
<evidence type="ECO:0000313" key="1">
    <source>
        <dbReference type="EMBL" id="TWJ08220.1"/>
    </source>
</evidence>
<gene>
    <name evidence="1" type="ORF">LX16_4443</name>
</gene>
<keyword evidence="2" id="KW-1185">Reference proteome</keyword>
<reference evidence="1 2" key="1">
    <citation type="journal article" date="2013" name="Stand. Genomic Sci.">
        <title>Genomic Encyclopedia of Type Strains, Phase I: The one thousand microbial genomes (KMG-I) project.</title>
        <authorList>
            <person name="Kyrpides N.C."/>
            <person name="Woyke T."/>
            <person name="Eisen J.A."/>
            <person name="Garrity G."/>
            <person name="Lilburn T.G."/>
            <person name="Beck B.J."/>
            <person name="Whitman W.B."/>
            <person name="Hugenholtz P."/>
            <person name="Klenk H.P."/>
        </authorList>
    </citation>
    <scope>NUCLEOTIDE SEQUENCE [LARGE SCALE GENOMIC DNA]</scope>
    <source>
        <strain evidence="1 2">DSM 45044</strain>
    </source>
</reference>
<sequence>MEYTGTDITADVSLVWETVIKSFPTMAEAYLAANHAVHWTSAVNGMDVPFMTNWEGLRDQVEYIFADAANNLHDTAVAILESLDELTTRDDETREAVNAAAADLPGTIPELGETTIPLSGRYYGGDYASPTPPDFDYDGDAPTIEALKEKAATVEDRLWQAAVAEMPWFDGLVMGWYDREDLMDTADGDAVREASGGIVSKVEECTKYDPADFEPAVAALESIGGNGIRLFNSFGTEIDNAKDGLHPDNWDSAAADTFRSNFLNAYPDIAETHVMLVGTLSGAMDGYRTAVEDTHRTLDQIMDAAILSCDSIIGGQSAKAEAMATNVLSAAIAVAGTVYTGGGSTAIGFALGGSGVSVASSAFLGGGSTVDEVKANVLDSMQIAHDALDALGVELRDTLGEDYTTVLNGRHKPELRIDLPRPAFTIMGAEGF</sequence>
<name>A0A562URH5_9ACTN</name>
<dbReference type="EMBL" id="VLLL01000008">
    <property type="protein sequence ID" value="TWJ08220.1"/>
    <property type="molecule type" value="Genomic_DNA"/>
</dbReference>
<organism evidence="1 2">
    <name type="scientific">Stackebrandtia albiflava</name>
    <dbReference type="NCBI Taxonomy" id="406432"/>
    <lineage>
        <taxon>Bacteria</taxon>
        <taxon>Bacillati</taxon>
        <taxon>Actinomycetota</taxon>
        <taxon>Actinomycetes</taxon>
        <taxon>Glycomycetales</taxon>
        <taxon>Glycomycetaceae</taxon>
        <taxon>Stackebrandtia</taxon>
    </lineage>
</organism>